<accession>A0A4Y2KZV8</accession>
<dbReference type="OrthoDB" id="6437089at2759"/>
<dbReference type="PROSITE" id="PS50879">
    <property type="entry name" value="RNASE_H_1"/>
    <property type="match status" value="1"/>
</dbReference>
<protein>
    <recommendedName>
        <fullName evidence="1">RNase H type-1 domain-containing protein</fullName>
    </recommendedName>
</protein>
<gene>
    <name evidence="2" type="ORF">AVEN_86150_1</name>
</gene>
<dbReference type="InterPro" id="IPR002156">
    <property type="entry name" value="RNaseH_domain"/>
</dbReference>
<keyword evidence="3" id="KW-1185">Reference proteome</keyword>
<organism evidence="2 3">
    <name type="scientific">Araneus ventricosus</name>
    <name type="common">Orbweaver spider</name>
    <name type="synonym">Epeira ventricosa</name>
    <dbReference type="NCBI Taxonomy" id="182803"/>
    <lineage>
        <taxon>Eukaryota</taxon>
        <taxon>Metazoa</taxon>
        <taxon>Ecdysozoa</taxon>
        <taxon>Arthropoda</taxon>
        <taxon>Chelicerata</taxon>
        <taxon>Arachnida</taxon>
        <taxon>Araneae</taxon>
        <taxon>Araneomorphae</taxon>
        <taxon>Entelegynae</taxon>
        <taxon>Araneoidea</taxon>
        <taxon>Araneidae</taxon>
        <taxon>Araneus</taxon>
    </lineage>
</organism>
<sequence length="135" mass="15445">MFLYTPTTVRNNHVCSAAVFPDFTIAKTLDPFSPVYTSELYAIYLGLLDITILNFKKAIVYTDSRSRINALQSAKYNEHPLVMKCFVLHYTLKNIKIKFYWFPGHVGIPGNERADKAAKTTNTSRERFVPLTDAF</sequence>
<dbReference type="EMBL" id="BGPR01005207">
    <property type="protein sequence ID" value="GBN07914.1"/>
    <property type="molecule type" value="Genomic_DNA"/>
</dbReference>
<dbReference type="CDD" id="cd09276">
    <property type="entry name" value="Rnase_HI_RT_non_LTR"/>
    <property type="match status" value="1"/>
</dbReference>
<dbReference type="AlphaFoldDB" id="A0A4Y2KZV8"/>
<evidence type="ECO:0000313" key="3">
    <source>
        <dbReference type="Proteomes" id="UP000499080"/>
    </source>
</evidence>
<dbReference type="GO" id="GO:0003676">
    <property type="term" value="F:nucleic acid binding"/>
    <property type="evidence" value="ECO:0007669"/>
    <property type="project" value="InterPro"/>
</dbReference>
<name>A0A4Y2KZV8_ARAVE</name>
<evidence type="ECO:0000313" key="2">
    <source>
        <dbReference type="EMBL" id="GBN07914.1"/>
    </source>
</evidence>
<proteinExistence type="predicted"/>
<dbReference type="Pfam" id="PF00075">
    <property type="entry name" value="RNase_H"/>
    <property type="match status" value="1"/>
</dbReference>
<reference evidence="2 3" key="1">
    <citation type="journal article" date="2019" name="Sci. Rep.">
        <title>Orb-weaving spider Araneus ventricosus genome elucidates the spidroin gene catalogue.</title>
        <authorList>
            <person name="Kono N."/>
            <person name="Nakamura H."/>
            <person name="Ohtoshi R."/>
            <person name="Moran D.A.P."/>
            <person name="Shinohara A."/>
            <person name="Yoshida Y."/>
            <person name="Fujiwara M."/>
            <person name="Mori M."/>
            <person name="Tomita M."/>
            <person name="Arakawa K."/>
        </authorList>
    </citation>
    <scope>NUCLEOTIDE SEQUENCE [LARGE SCALE GENOMIC DNA]</scope>
</reference>
<comment type="caution">
    <text evidence="2">The sequence shown here is derived from an EMBL/GenBank/DDBJ whole genome shotgun (WGS) entry which is preliminary data.</text>
</comment>
<dbReference type="InterPro" id="IPR036397">
    <property type="entry name" value="RNaseH_sf"/>
</dbReference>
<dbReference type="GO" id="GO:0004523">
    <property type="term" value="F:RNA-DNA hybrid ribonuclease activity"/>
    <property type="evidence" value="ECO:0007669"/>
    <property type="project" value="InterPro"/>
</dbReference>
<evidence type="ECO:0000259" key="1">
    <source>
        <dbReference type="PROSITE" id="PS50879"/>
    </source>
</evidence>
<feature type="domain" description="RNase H type-1" evidence="1">
    <location>
        <begin position="1"/>
        <end position="123"/>
    </location>
</feature>
<dbReference type="InterPro" id="IPR012337">
    <property type="entry name" value="RNaseH-like_sf"/>
</dbReference>
<dbReference type="SUPFAM" id="SSF53098">
    <property type="entry name" value="Ribonuclease H-like"/>
    <property type="match status" value="1"/>
</dbReference>
<dbReference type="Proteomes" id="UP000499080">
    <property type="component" value="Unassembled WGS sequence"/>
</dbReference>
<dbReference type="Gene3D" id="3.30.420.10">
    <property type="entry name" value="Ribonuclease H-like superfamily/Ribonuclease H"/>
    <property type="match status" value="1"/>
</dbReference>